<accession>A0A3B1JYW3</accession>
<feature type="domain" description="Ig-like" evidence="11">
    <location>
        <begin position="670"/>
        <end position="777"/>
    </location>
</feature>
<feature type="signal peptide" evidence="10">
    <location>
        <begin position="1"/>
        <end position="19"/>
    </location>
</feature>
<feature type="domain" description="Ig-like" evidence="11">
    <location>
        <begin position="146"/>
        <end position="243"/>
    </location>
</feature>
<evidence type="ECO:0000256" key="3">
    <source>
        <dbReference type="ARBA" id="ARBA00022729"/>
    </source>
</evidence>
<evidence type="ECO:0000256" key="7">
    <source>
        <dbReference type="ARBA" id="ARBA00023157"/>
    </source>
</evidence>
<dbReference type="SMART" id="SM00409">
    <property type="entry name" value="IG"/>
    <property type="match status" value="6"/>
</dbReference>
<dbReference type="PANTHER" id="PTHR12207">
    <property type="entry name" value="V-SET AND TRANSMEMBRANE DOMAIN-CONTAINING PROTEIN"/>
    <property type="match status" value="1"/>
</dbReference>
<dbReference type="InterPro" id="IPR003598">
    <property type="entry name" value="Ig_sub2"/>
</dbReference>
<keyword evidence="3 10" id="KW-0732">Signal</keyword>
<dbReference type="InterPro" id="IPR013106">
    <property type="entry name" value="Ig_V-set"/>
</dbReference>
<dbReference type="InParanoid" id="A0A3B1JYW3"/>
<feature type="domain" description="Ig-like" evidence="11">
    <location>
        <begin position="271"/>
        <end position="390"/>
    </location>
</feature>
<dbReference type="InterPro" id="IPR013783">
    <property type="entry name" value="Ig-like_fold"/>
</dbReference>
<organism evidence="12 13">
    <name type="scientific">Astyanax mexicanus</name>
    <name type="common">Blind cave fish</name>
    <name type="synonym">Astyanax fasciatus mexicanus</name>
    <dbReference type="NCBI Taxonomy" id="7994"/>
    <lineage>
        <taxon>Eukaryota</taxon>
        <taxon>Metazoa</taxon>
        <taxon>Chordata</taxon>
        <taxon>Craniata</taxon>
        <taxon>Vertebrata</taxon>
        <taxon>Euteleostomi</taxon>
        <taxon>Actinopterygii</taxon>
        <taxon>Neopterygii</taxon>
        <taxon>Teleostei</taxon>
        <taxon>Ostariophysi</taxon>
        <taxon>Characiformes</taxon>
        <taxon>Characoidei</taxon>
        <taxon>Acestrorhamphidae</taxon>
        <taxon>Acestrorhamphinae</taxon>
        <taxon>Astyanax</taxon>
    </lineage>
</organism>
<evidence type="ECO:0000256" key="1">
    <source>
        <dbReference type="ARBA" id="ARBA00004167"/>
    </source>
</evidence>
<dbReference type="PANTHER" id="PTHR12207:SF3">
    <property type="entry name" value="PROSTAGLANDIN F2 RECEPTOR NEGATIVE REGULATOR"/>
    <property type="match status" value="1"/>
</dbReference>
<name>A0A3B1JYW3_ASTMX</name>
<evidence type="ECO:0000256" key="10">
    <source>
        <dbReference type="SAM" id="SignalP"/>
    </source>
</evidence>
<sequence length="859" mass="94030">MGAVLLLLTFCSFSGLSWGRKVSVPEGPLVRVEGQELSLRCEVSDYEGPQEQDFEWKAAHGSDIISVISTFDSSFSDPSLTERVLSKDVSLHRLGDSTVELRIKEARVTDSATYTCSTPSTDSTISGNYDASVQLKVIHDSLVLAPEAPVSSVREGRSLSLRCSVSHDFTEGKYLSVTWSIKKETSTEEDLVTFGPGVGITVGGNFTQRYADGGMHLHSDTGGSYSLVLSGAVPADQGMYVCTGREWTREQGGWNRIQEKAAVMGQVVVVPTAESLAVHILGSTTLTTGDTLNLTCWVSADDHAVLSLEVSWLFNATQVLAHVGRDGVVAKNSNVLSMSQVGEGVFSLEMDGVEPSDMGLYSCRVRAMVQRSKGNWYLAAEKTSTPVQVSITPKDLAFSVTLDSPVVAQYVGDQTELVCQVTNISLLRCERLSVSWFYSAANASTGQMSTDIIASLNENGSLVPSEKYKSRIERGLVMVTRLEPGTFKLRLLRTANTDAGDYSCRVATWAPTHHGLWIKSSEHQTQALKVSLPSKGLSLSVVARTTRPATSCGSTFEMTCQVKSKVLQADAGLSVLISVQEGVGTPSRRLASLGPDLVFKLEESSQQDRLSLLKIGKEEFRFRIQGVQLTDRGFYSCEVGVWSRQDGNDWSEGMKRDSNKVQLSFEYTKPSFEISIVSDTSNVYPWETVKMECTLSVSGTSPSIDDLAYDIHWYQGRFSGSGSLALLASMDRWGMVKKSRRNDSSDCSLERLKDHKFALNIHGTQDSDGGEYYCSATPWIRSSTGVWSREPDIISKKILINVKFALWDSMKLPLMYGMCASLSVGLFSLILGLICAQCCCRNTTHTPRTRIKLMDLEVD</sequence>
<keyword evidence="13" id="KW-1185">Reference proteome</keyword>
<reference evidence="12" key="3">
    <citation type="submission" date="2025-08" db="UniProtKB">
        <authorList>
            <consortium name="Ensembl"/>
        </authorList>
    </citation>
    <scope>IDENTIFICATION</scope>
</reference>
<dbReference type="InterPro" id="IPR003599">
    <property type="entry name" value="Ig_sub"/>
</dbReference>
<proteinExistence type="predicted"/>
<dbReference type="InterPro" id="IPR007110">
    <property type="entry name" value="Ig-like_dom"/>
</dbReference>
<evidence type="ECO:0000259" key="11">
    <source>
        <dbReference type="PROSITE" id="PS50835"/>
    </source>
</evidence>
<dbReference type="Bgee" id="ENSAMXG00000040210">
    <property type="expression patterns" value="Expressed in mesonephros and 8 other cell types or tissues"/>
</dbReference>
<evidence type="ECO:0000313" key="12">
    <source>
        <dbReference type="Ensembl" id="ENSAMXP00000047010.1"/>
    </source>
</evidence>
<keyword evidence="5 9" id="KW-1133">Transmembrane helix</keyword>
<feature type="transmembrane region" description="Helical" evidence="9">
    <location>
        <begin position="814"/>
        <end position="840"/>
    </location>
</feature>
<evidence type="ECO:0000256" key="8">
    <source>
        <dbReference type="ARBA" id="ARBA00023319"/>
    </source>
</evidence>
<feature type="domain" description="Ig-like" evidence="11">
    <location>
        <begin position="393"/>
        <end position="531"/>
    </location>
</feature>
<dbReference type="SMART" id="SM00406">
    <property type="entry name" value="IGv"/>
    <property type="match status" value="5"/>
</dbReference>
<dbReference type="Gene3D" id="2.60.40.10">
    <property type="entry name" value="Immunoglobulins"/>
    <property type="match status" value="5"/>
</dbReference>
<dbReference type="FunFam" id="2.60.40.10:FF:000191">
    <property type="entry name" value="Immunoglobulin superfamily member 3"/>
    <property type="match status" value="1"/>
</dbReference>
<feature type="domain" description="Ig-like" evidence="11">
    <location>
        <begin position="33"/>
        <end position="126"/>
    </location>
</feature>
<dbReference type="Ensembl" id="ENSAMXT00000030507.1">
    <property type="protein sequence ID" value="ENSAMXP00000047010.1"/>
    <property type="gene ID" value="ENSAMXG00000040210.1"/>
</dbReference>
<dbReference type="Pfam" id="PF07686">
    <property type="entry name" value="V-set"/>
    <property type="match status" value="3"/>
</dbReference>
<dbReference type="GO" id="GO:0016020">
    <property type="term" value="C:membrane"/>
    <property type="evidence" value="ECO:0007669"/>
    <property type="project" value="UniProtKB-SubCell"/>
</dbReference>
<protein>
    <submittedName>
        <fullName evidence="12">Prostaglandin F2 receptor inhibitor b</fullName>
    </submittedName>
</protein>
<dbReference type="InterPro" id="IPR036179">
    <property type="entry name" value="Ig-like_dom_sf"/>
</dbReference>
<reference evidence="12" key="4">
    <citation type="submission" date="2025-09" db="UniProtKB">
        <authorList>
            <consortium name="Ensembl"/>
        </authorList>
    </citation>
    <scope>IDENTIFICATION</scope>
</reference>
<feature type="chain" id="PRO_5017431389" evidence="10">
    <location>
        <begin position="20"/>
        <end position="859"/>
    </location>
</feature>
<dbReference type="Proteomes" id="UP000018467">
    <property type="component" value="Unassembled WGS sequence"/>
</dbReference>
<dbReference type="GeneTree" id="ENSGT00940000158367"/>
<reference evidence="13" key="2">
    <citation type="journal article" date="2014" name="Nat. Commun.">
        <title>The cavefish genome reveals candidate genes for eye loss.</title>
        <authorList>
            <person name="McGaugh S.E."/>
            <person name="Gross J.B."/>
            <person name="Aken B."/>
            <person name="Blin M."/>
            <person name="Borowsky R."/>
            <person name="Chalopin D."/>
            <person name="Hinaux H."/>
            <person name="Jeffery W.R."/>
            <person name="Keene A."/>
            <person name="Ma L."/>
            <person name="Minx P."/>
            <person name="Murphy D."/>
            <person name="O'Quin K.E."/>
            <person name="Retaux S."/>
            <person name="Rohner N."/>
            <person name="Searle S.M."/>
            <person name="Stahl B.A."/>
            <person name="Tabin C."/>
            <person name="Volff J.N."/>
            <person name="Yoshizawa M."/>
            <person name="Warren W.C."/>
        </authorList>
    </citation>
    <scope>NUCLEOTIDE SEQUENCE [LARGE SCALE GENOMIC DNA]</scope>
    <source>
        <strain evidence="13">female</strain>
    </source>
</reference>
<keyword evidence="6 9" id="KW-0472">Membrane</keyword>
<dbReference type="AlphaFoldDB" id="A0A3B1JYW3"/>
<dbReference type="InterPro" id="IPR051102">
    <property type="entry name" value="IgSF_V-set/TM_domain"/>
</dbReference>
<keyword evidence="2 9" id="KW-0812">Transmembrane</keyword>
<reference evidence="13" key="1">
    <citation type="submission" date="2013-03" db="EMBL/GenBank/DDBJ databases">
        <authorList>
            <person name="Jeffery W."/>
            <person name="Warren W."/>
            <person name="Wilson R.K."/>
        </authorList>
    </citation>
    <scope>NUCLEOTIDE SEQUENCE</scope>
    <source>
        <strain evidence="13">female</strain>
    </source>
</reference>
<evidence type="ECO:0000256" key="2">
    <source>
        <dbReference type="ARBA" id="ARBA00022692"/>
    </source>
</evidence>
<evidence type="ECO:0000256" key="4">
    <source>
        <dbReference type="ARBA" id="ARBA00022737"/>
    </source>
</evidence>
<evidence type="ECO:0000313" key="13">
    <source>
        <dbReference type="Proteomes" id="UP000018467"/>
    </source>
</evidence>
<evidence type="ECO:0000256" key="6">
    <source>
        <dbReference type="ARBA" id="ARBA00023136"/>
    </source>
</evidence>
<dbReference type="PROSITE" id="PS50835">
    <property type="entry name" value="IG_LIKE"/>
    <property type="match status" value="5"/>
</dbReference>
<dbReference type="FunCoup" id="A0A3B1JYW3">
    <property type="interactions" value="850"/>
</dbReference>
<keyword evidence="4" id="KW-0677">Repeat</keyword>
<evidence type="ECO:0000256" key="9">
    <source>
        <dbReference type="SAM" id="Phobius"/>
    </source>
</evidence>
<keyword evidence="7" id="KW-1015">Disulfide bond</keyword>
<evidence type="ECO:0000256" key="5">
    <source>
        <dbReference type="ARBA" id="ARBA00022989"/>
    </source>
</evidence>
<dbReference type="SUPFAM" id="SSF48726">
    <property type="entry name" value="Immunoglobulin"/>
    <property type="match status" value="5"/>
</dbReference>
<keyword evidence="8" id="KW-0393">Immunoglobulin domain</keyword>
<dbReference type="FunFam" id="2.60.40.10:FF:002026">
    <property type="entry name" value="Prostaglandin F2 receptor inhibitor"/>
    <property type="match status" value="1"/>
</dbReference>
<dbReference type="STRING" id="7994.ENSAMXP00000047010"/>
<dbReference type="SMART" id="SM00408">
    <property type="entry name" value="IGc2"/>
    <property type="match status" value="3"/>
</dbReference>
<comment type="subcellular location">
    <subcellularLocation>
        <location evidence="1">Membrane</location>
        <topology evidence="1">Single-pass membrane protein</topology>
    </subcellularLocation>
</comment>